<protein>
    <submittedName>
        <fullName evidence="1">Uncharacterized protein</fullName>
    </submittedName>
</protein>
<reference evidence="1 2" key="2">
    <citation type="submission" date="2007-04" db="EMBL/GenBank/DDBJ databases">
        <title>Draft genome sequence of Dorea longicatena (DSM 13814).</title>
        <authorList>
            <person name="Sudarsanam P."/>
            <person name="Ley R."/>
            <person name="Guruge J."/>
            <person name="Turnbaugh P.J."/>
            <person name="Mahowald M."/>
            <person name="Liep D."/>
            <person name="Gordon J."/>
        </authorList>
    </citation>
    <scope>NUCLEOTIDE SEQUENCE [LARGE SCALE GENOMIC DNA]</scope>
    <source>
        <strain evidence="1 2">DSM 13814</strain>
    </source>
</reference>
<sequence length="201" mass="22013">MFHSPPGVLFTVPSQYYALSVTKEYLALRGGPRIFSQGSTCLDLLWIPPCQLIFSLTGLSPSLAGFPKTDLLNLLNQLCGPNPGMHAPRFGLFRFRSPVLTESHVVFSSSGYLDVSVHRVPLLTLCIGVRILEVCSSGFPHSEISGSKDICSSPKLFAAYHVFHRLLVPRHPPYALSSMTNLLSFTGMNDRYTDIALSALA</sequence>
<accession>A6BKY6</accession>
<dbReference type="EMBL" id="AAXB02000034">
    <property type="protein sequence ID" value="EDM61645.1"/>
    <property type="molecule type" value="Genomic_DNA"/>
</dbReference>
<evidence type="ECO:0000313" key="2">
    <source>
        <dbReference type="Proteomes" id="UP000004016"/>
    </source>
</evidence>
<gene>
    <name evidence="1" type="ORF">DORLON_02997</name>
</gene>
<dbReference type="HOGENOM" id="CLU_117550_0_0_9"/>
<evidence type="ECO:0000313" key="1">
    <source>
        <dbReference type="EMBL" id="EDM61645.1"/>
    </source>
</evidence>
<organism evidence="1 2">
    <name type="scientific">Dorea longicatena DSM 13814</name>
    <dbReference type="NCBI Taxonomy" id="411462"/>
    <lineage>
        <taxon>Bacteria</taxon>
        <taxon>Bacillati</taxon>
        <taxon>Bacillota</taxon>
        <taxon>Clostridia</taxon>
        <taxon>Lachnospirales</taxon>
        <taxon>Lachnospiraceae</taxon>
        <taxon>Dorea</taxon>
    </lineage>
</organism>
<reference evidence="1 2" key="1">
    <citation type="submission" date="2007-03" db="EMBL/GenBank/DDBJ databases">
        <authorList>
            <person name="Fulton L."/>
            <person name="Clifton S."/>
            <person name="Fulton B."/>
            <person name="Xu J."/>
            <person name="Minx P."/>
            <person name="Pepin K.H."/>
            <person name="Johnson M."/>
            <person name="Thiruvilangam P."/>
            <person name="Bhonagiri V."/>
            <person name="Nash W.E."/>
            <person name="Mardis E.R."/>
            <person name="Wilson R.K."/>
        </authorList>
    </citation>
    <scope>NUCLEOTIDE SEQUENCE [LARGE SCALE GENOMIC DNA]</scope>
    <source>
        <strain evidence="1 2">DSM 13814</strain>
    </source>
</reference>
<dbReference type="eggNOG" id="ENOG50331NP">
    <property type="taxonomic scope" value="Bacteria"/>
</dbReference>
<name>A6BKY6_9FIRM</name>
<comment type="caution">
    <text evidence="1">The sequence shown here is derived from an EMBL/GenBank/DDBJ whole genome shotgun (WGS) entry which is preliminary data.</text>
</comment>
<dbReference type="AlphaFoldDB" id="A6BKY6"/>
<proteinExistence type="predicted"/>
<dbReference type="Proteomes" id="UP000004016">
    <property type="component" value="Unassembled WGS sequence"/>
</dbReference>